<dbReference type="Proteomes" id="UP001175000">
    <property type="component" value="Unassembled WGS sequence"/>
</dbReference>
<dbReference type="SUPFAM" id="SSF55486">
    <property type="entry name" value="Metalloproteases ('zincins'), catalytic domain"/>
    <property type="match status" value="1"/>
</dbReference>
<accession>A0AA39WK03</accession>
<proteinExistence type="predicted"/>
<feature type="non-terminal residue" evidence="1">
    <location>
        <position position="1"/>
    </location>
</feature>
<feature type="non-terminal residue" evidence="1">
    <location>
        <position position="255"/>
    </location>
</feature>
<reference evidence="1" key="1">
    <citation type="submission" date="2023-06" db="EMBL/GenBank/DDBJ databases">
        <title>Genome-scale phylogeny and comparative genomics of the fungal order Sordariales.</title>
        <authorList>
            <consortium name="Lawrence Berkeley National Laboratory"/>
            <person name="Hensen N."/>
            <person name="Bonometti L."/>
            <person name="Westerberg I."/>
            <person name="Brannstrom I.O."/>
            <person name="Guillou S."/>
            <person name="Cros-Aarteil S."/>
            <person name="Calhoun S."/>
            <person name="Haridas S."/>
            <person name="Kuo A."/>
            <person name="Mondo S."/>
            <person name="Pangilinan J."/>
            <person name="Riley R."/>
            <person name="Labutti K."/>
            <person name="Andreopoulos B."/>
            <person name="Lipzen A."/>
            <person name="Chen C."/>
            <person name="Yanf M."/>
            <person name="Daum C."/>
            <person name="Ng V."/>
            <person name="Clum A."/>
            <person name="Steindorff A."/>
            <person name="Ohm R."/>
            <person name="Martin F."/>
            <person name="Silar P."/>
            <person name="Natvig D."/>
            <person name="Lalanne C."/>
            <person name="Gautier V."/>
            <person name="Ament-Velasquez S.L."/>
            <person name="Kruys A."/>
            <person name="Hutchinson M.I."/>
            <person name="Powell A.J."/>
            <person name="Barry K."/>
            <person name="Miller A.N."/>
            <person name="Grigoriev I.V."/>
            <person name="Debuchy R."/>
            <person name="Gladieux P."/>
            <person name="Thoren M.H."/>
            <person name="Johannesson H."/>
        </authorList>
    </citation>
    <scope>NUCLEOTIDE SEQUENCE</scope>
    <source>
        <strain evidence="1">CBS 606.72</strain>
    </source>
</reference>
<dbReference type="InterPro" id="IPR024079">
    <property type="entry name" value="MetalloPept_cat_dom_sf"/>
</dbReference>
<dbReference type="EMBL" id="JAULSU010000005">
    <property type="protein sequence ID" value="KAK0616824.1"/>
    <property type="molecule type" value="Genomic_DNA"/>
</dbReference>
<evidence type="ECO:0000313" key="1">
    <source>
        <dbReference type="EMBL" id="KAK0616824.1"/>
    </source>
</evidence>
<dbReference type="Gene3D" id="3.40.390.10">
    <property type="entry name" value="Collagenase (Catalytic Domain)"/>
    <property type="match status" value="1"/>
</dbReference>
<dbReference type="AlphaFoldDB" id="A0AA39WK03"/>
<keyword evidence="2" id="KW-1185">Reference proteome</keyword>
<evidence type="ECO:0000313" key="2">
    <source>
        <dbReference type="Proteomes" id="UP001175000"/>
    </source>
</evidence>
<organism evidence="1 2">
    <name type="scientific">Immersiella caudata</name>
    <dbReference type="NCBI Taxonomy" id="314043"/>
    <lineage>
        <taxon>Eukaryota</taxon>
        <taxon>Fungi</taxon>
        <taxon>Dikarya</taxon>
        <taxon>Ascomycota</taxon>
        <taxon>Pezizomycotina</taxon>
        <taxon>Sordariomycetes</taxon>
        <taxon>Sordariomycetidae</taxon>
        <taxon>Sordariales</taxon>
        <taxon>Lasiosphaeriaceae</taxon>
        <taxon>Immersiella</taxon>
    </lineage>
</organism>
<dbReference type="GO" id="GO:0008237">
    <property type="term" value="F:metallopeptidase activity"/>
    <property type="evidence" value="ECO:0007669"/>
    <property type="project" value="InterPro"/>
</dbReference>
<name>A0AA39WK03_9PEZI</name>
<gene>
    <name evidence="1" type="ORF">B0T14DRAFT_392789</name>
</gene>
<protein>
    <submittedName>
        <fullName evidence="1">Uncharacterized protein</fullName>
    </submittedName>
</protein>
<comment type="caution">
    <text evidence="1">The sequence shown here is derived from an EMBL/GenBank/DDBJ whole genome shotgun (WGS) entry which is preliminary data.</text>
</comment>
<sequence>VGGKYVKPDLNISDEGNAGNQAYVTYLPTHSYALSQWNNNKIPQIVAGSIAVDGFQLADFSVYNVTYSDCPNSPWVIVRHTSSSKTVAQLAVEIGKIPAGMRQATSTYLVYPESHNGAIGALSGYLVGKASYYFPTALVHEHGHSVDGYLVSPNPTVTSYSDTTAWRNTVLADGYTATAYGTSSHAENFADIGRVVLINNIYPGGIAALFPGHPNLGQIASQVSLFGTVAGSYYQKESQCGSNKYAFPSVFVHVP</sequence>